<dbReference type="Gene3D" id="3.40.50.200">
    <property type="entry name" value="Peptidase S8/S53 domain"/>
    <property type="match status" value="1"/>
</dbReference>
<dbReference type="GO" id="GO:0005576">
    <property type="term" value="C:extracellular region"/>
    <property type="evidence" value="ECO:0007669"/>
    <property type="project" value="UniProtKB-SubCell"/>
</dbReference>
<evidence type="ECO:0000256" key="14">
    <source>
        <dbReference type="ARBA" id="ARBA00023145"/>
    </source>
</evidence>
<dbReference type="Proteomes" id="UP000829685">
    <property type="component" value="Unassembled WGS sequence"/>
</dbReference>
<evidence type="ECO:0000256" key="1">
    <source>
        <dbReference type="ARBA" id="ARBA00001910"/>
    </source>
</evidence>
<sequence length="594" mass="64267">MLRFLSALVLVRVVLASPAALTNVLETAIVPQDWKLIGPAEGSLYVQLSVALAQPGLGELKKRLADTSNIKNSEFGKHLTKLQVEQYSSPRDDTVSSVVGWLTGSNVEEIRAESAWVHFAGPVETMNEILKCEFNQYVSPSGNLVLRALEYSIPNHLAGDIQFIYPTTQFVEASKVKPVQELATQDLIRRQAQSTPSCHDYVTPDCLVDLYNITYIPPDALSGSTLGIAGFLEEYPTQAGMHQFLQDHSPRRNASGYSADYNFTITSVNGGNTTDTGSGGEAMLDTFYTLPFTQPLPVAYLSTGGRGPYIGPDGSNMTDSPSNVNEPWIEFLEYLLALDDDTLPKVLSISYTDDEQSTPKPFAFKICDMFMQLGARGVSVLVASGDGGADGNGQNLQCAANDGPLKGQNRFLSTFPASCPYVTSIGATALYVPFEPTSWSSGGFSEYFETPEWQKNFTQQYINNIGDQHAGWYNASGRGVPDLTLVGVRYLIGGSGRSAYTAKGTSASTPVWASMITLINDHRLRAGKPTLGWLNPLLYTDEVRSTLVDLTSGRTGGCTYGDGQVETGWDALNGWDPATGLGAPNFKKLLELLG</sequence>
<evidence type="ECO:0000313" key="19">
    <source>
        <dbReference type="EMBL" id="KAI1850517.1"/>
    </source>
</evidence>
<evidence type="ECO:0000256" key="9">
    <source>
        <dbReference type="ARBA" id="ARBA00022729"/>
    </source>
</evidence>
<keyword evidence="11 16" id="KW-0720">Serine protease</keyword>
<evidence type="ECO:0000256" key="17">
    <source>
        <dbReference type="SAM" id="SignalP"/>
    </source>
</evidence>
<evidence type="ECO:0000256" key="2">
    <source>
        <dbReference type="ARBA" id="ARBA00001913"/>
    </source>
</evidence>
<comment type="catalytic activity">
    <reaction evidence="1">
        <text>Release of an N-terminal tripeptide from a polypeptide.</text>
        <dbReference type="EC" id="3.4.14.10"/>
    </reaction>
</comment>
<evidence type="ECO:0000256" key="12">
    <source>
        <dbReference type="ARBA" id="ARBA00022837"/>
    </source>
</evidence>
<dbReference type="Pfam" id="PF09286">
    <property type="entry name" value="Pro-kuma_activ"/>
    <property type="match status" value="1"/>
</dbReference>
<gene>
    <name evidence="19" type="ORF">JX265_013409</name>
</gene>
<keyword evidence="10 16" id="KW-0378">Hydrolase</keyword>
<dbReference type="SUPFAM" id="SSF54897">
    <property type="entry name" value="Protease propeptides/inhibitors"/>
    <property type="match status" value="1"/>
</dbReference>
<dbReference type="InterPro" id="IPR036852">
    <property type="entry name" value="Peptidase_S8/S53_dom_sf"/>
</dbReference>
<comment type="function">
    <text evidence="3">Secreted tripeptidyl-peptidase which degrades proteins at acidic pHs and is involved in virulence.</text>
</comment>
<keyword evidence="7 16" id="KW-0645">Protease</keyword>
<keyword evidence="9 17" id="KW-0732">Signal</keyword>
<keyword evidence="15" id="KW-0325">Glycoprotein</keyword>
<organism evidence="19 20">
    <name type="scientific">Neoarthrinium moseri</name>
    <dbReference type="NCBI Taxonomy" id="1658444"/>
    <lineage>
        <taxon>Eukaryota</taxon>
        <taxon>Fungi</taxon>
        <taxon>Dikarya</taxon>
        <taxon>Ascomycota</taxon>
        <taxon>Pezizomycotina</taxon>
        <taxon>Sordariomycetes</taxon>
        <taxon>Xylariomycetidae</taxon>
        <taxon>Amphisphaeriales</taxon>
        <taxon>Apiosporaceae</taxon>
        <taxon>Neoarthrinium</taxon>
    </lineage>
</organism>
<comment type="caution">
    <text evidence="19">The sequence shown here is derived from an EMBL/GenBank/DDBJ whole genome shotgun (WGS) entry which is preliminary data.</text>
</comment>
<feature type="active site" description="Charge relay system" evidence="16">
    <location>
        <position position="281"/>
    </location>
</feature>
<dbReference type="EC" id="3.4.14.10" evidence="5"/>
<evidence type="ECO:0000256" key="7">
    <source>
        <dbReference type="ARBA" id="ARBA00022670"/>
    </source>
</evidence>
<dbReference type="SMART" id="SM00944">
    <property type="entry name" value="Pro-kuma_activ"/>
    <property type="match status" value="1"/>
</dbReference>
<dbReference type="GO" id="GO:0046872">
    <property type="term" value="F:metal ion binding"/>
    <property type="evidence" value="ECO:0007669"/>
    <property type="project" value="UniProtKB-KW"/>
</dbReference>
<dbReference type="PROSITE" id="PS51695">
    <property type="entry name" value="SEDOLISIN"/>
    <property type="match status" value="1"/>
</dbReference>
<feature type="signal peptide" evidence="17">
    <location>
        <begin position="1"/>
        <end position="16"/>
    </location>
</feature>
<feature type="chain" id="PRO_5040235145" description="tripeptidyl-peptidase II" evidence="17">
    <location>
        <begin position="17"/>
        <end position="594"/>
    </location>
</feature>
<dbReference type="InterPro" id="IPR050819">
    <property type="entry name" value="Tripeptidyl-peptidase_I"/>
</dbReference>
<comment type="cofactor">
    <cofactor evidence="2">
        <name>Ca(2+)</name>
        <dbReference type="ChEBI" id="CHEBI:29108"/>
    </cofactor>
</comment>
<dbReference type="GO" id="GO:0008240">
    <property type="term" value="F:tripeptidyl-peptidase activity"/>
    <property type="evidence" value="ECO:0007669"/>
    <property type="project" value="UniProtKB-EC"/>
</dbReference>
<dbReference type="GO" id="GO:0006508">
    <property type="term" value="P:proteolysis"/>
    <property type="evidence" value="ECO:0007669"/>
    <property type="project" value="UniProtKB-KW"/>
</dbReference>
<dbReference type="PANTHER" id="PTHR14218">
    <property type="entry name" value="PROTEASE S8 TRIPEPTIDYL PEPTIDASE I CLN2"/>
    <property type="match status" value="1"/>
</dbReference>
<keyword evidence="6" id="KW-0964">Secreted</keyword>
<evidence type="ECO:0000256" key="10">
    <source>
        <dbReference type="ARBA" id="ARBA00022801"/>
    </source>
</evidence>
<reference evidence="19" key="1">
    <citation type="submission" date="2021-03" db="EMBL/GenBank/DDBJ databases">
        <title>Revisited historic fungal species revealed as producer of novel bioactive compounds through whole genome sequencing and comparative genomics.</title>
        <authorList>
            <person name="Vignolle G.A."/>
            <person name="Hochenegger N."/>
            <person name="Mach R.L."/>
            <person name="Mach-Aigner A.R."/>
            <person name="Javad Rahimi M."/>
            <person name="Salim K.A."/>
            <person name="Chan C.M."/>
            <person name="Lim L.B.L."/>
            <person name="Cai F."/>
            <person name="Druzhinina I.S."/>
            <person name="U'Ren J.M."/>
            <person name="Derntl C."/>
        </authorList>
    </citation>
    <scope>NUCLEOTIDE SEQUENCE</scope>
    <source>
        <strain evidence="19">TUCIM 5799</strain>
    </source>
</reference>
<dbReference type="OrthoDB" id="2919105at2759"/>
<feature type="domain" description="Peptidase S53" evidence="18">
    <location>
        <begin position="201"/>
        <end position="594"/>
    </location>
</feature>
<evidence type="ECO:0000256" key="5">
    <source>
        <dbReference type="ARBA" id="ARBA00012462"/>
    </source>
</evidence>
<comment type="caution">
    <text evidence="16">Lacks conserved residue(s) required for the propagation of feature annotation.</text>
</comment>
<keyword evidence="12" id="KW-0106">Calcium</keyword>
<evidence type="ECO:0000256" key="8">
    <source>
        <dbReference type="ARBA" id="ARBA00022723"/>
    </source>
</evidence>
<name>A0A9P9W8I6_9PEZI</name>
<keyword evidence="14" id="KW-0865">Zymogen</keyword>
<dbReference type="EMBL" id="JAFIMR010000069">
    <property type="protein sequence ID" value="KAI1850517.1"/>
    <property type="molecule type" value="Genomic_DNA"/>
</dbReference>
<dbReference type="InterPro" id="IPR030400">
    <property type="entry name" value="Sedolisin_dom"/>
</dbReference>
<keyword evidence="8" id="KW-0479">Metal-binding</keyword>
<evidence type="ECO:0000256" key="13">
    <source>
        <dbReference type="ARBA" id="ARBA00023026"/>
    </source>
</evidence>
<dbReference type="PANTHER" id="PTHR14218:SF15">
    <property type="entry name" value="TRIPEPTIDYL-PEPTIDASE 1"/>
    <property type="match status" value="1"/>
</dbReference>
<dbReference type="SUPFAM" id="SSF52743">
    <property type="entry name" value="Subtilisin-like"/>
    <property type="match status" value="1"/>
</dbReference>
<feature type="active site" description="Charge relay system" evidence="16">
    <location>
        <position position="506"/>
    </location>
</feature>
<protein>
    <recommendedName>
        <fullName evidence="5">tripeptidyl-peptidase II</fullName>
        <ecNumber evidence="5">3.4.14.10</ecNumber>
    </recommendedName>
</protein>
<feature type="active site" description="Charge relay system" evidence="16">
    <location>
        <position position="285"/>
    </location>
</feature>
<evidence type="ECO:0000256" key="11">
    <source>
        <dbReference type="ARBA" id="ARBA00022825"/>
    </source>
</evidence>
<evidence type="ECO:0000256" key="16">
    <source>
        <dbReference type="PROSITE-ProRule" id="PRU01032"/>
    </source>
</evidence>
<evidence type="ECO:0000256" key="6">
    <source>
        <dbReference type="ARBA" id="ARBA00022525"/>
    </source>
</evidence>
<dbReference type="AlphaFoldDB" id="A0A9P9W8I6"/>
<dbReference type="FunFam" id="3.40.50.200:FF:000015">
    <property type="entry name" value="Tripeptidyl peptidase A"/>
    <property type="match status" value="1"/>
</dbReference>
<comment type="subcellular location">
    <subcellularLocation>
        <location evidence="4">Secreted</location>
        <location evidence="4">Extracellular space</location>
    </subcellularLocation>
</comment>
<dbReference type="InterPro" id="IPR015366">
    <property type="entry name" value="S53_propep"/>
</dbReference>
<dbReference type="GO" id="GO:0004252">
    <property type="term" value="F:serine-type endopeptidase activity"/>
    <property type="evidence" value="ECO:0007669"/>
    <property type="project" value="UniProtKB-UniRule"/>
</dbReference>
<dbReference type="CDD" id="cd04056">
    <property type="entry name" value="Peptidases_S53"/>
    <property type="match status" value="1"/>
</dbReference>
<evidence type="ECO:0000259" key="18">
    <source>
        <dbReference type="PROSITE" id="PS51695"/>
    </source>
</evidence>
<accession>A0A9P9W8I6</accession>
<dbReference type="CDD" id="cd11377">
    <property type="entry name" value="Pro-peptidase_S53"/>
    <property type="match status" value="1"/>
</dbReference>
<evidence type="ECO:0000313" key="20">
    <source>
        <dbReference type="Proteomes" id="UP000829685"/>
    </source>
</evidence>
<evidence type="ECO:0000256" key="15">
    <source>
        <dbReference type="ARBA" id="ARBA00023180"/>
    </source>
</evidence>
<keyword evidence="13" id="KW-0843">Virulence</keyword>
<evidence type="ECO:0000256" key="3">
    <source>
        <dbReference type="ARBA" id="ARBA00002451"/>
    </source>
</evidence>
<evidence type="ECO:0000256" key="4">
    <source>
        <dbReference type="ARBA" id="ARBA00004239"/>
    </source>
</evidence>
<proteinExistence type="predicted"/>
<keyword evidence="20" id="KW-1185">Reference proteome</keyword>